<dbReference type="InterPro" id="IPR036390">
    <property type="entry name" value="WH_DNA-bd_sf"/>
</dbReference>
<evidence type="ECO:0000256" key="1">
    <source>
        <dbReference type="ARBA" id="ARBA00004651"/>
    </source>
</evidence>
<sequence length="806" mass="89224">MNAMARKKQHIESNFDPTLSRGIIAILLVMFALIITLSFFDAASTVGVILNEWILAFLFGSMRFATPLILLIFTWFVLKDNRYDYRPTHGIGAVLFFLTLSSLMHMQFGADDMWRQALAGHGGGIFGMLAWPLKTYLGAIGSIILLIGLALVSLILLFNTAILHFFSLHKKILAGLGFVGDFVRQQVNAQGSDEEEEEDPYEDEEDTESSPHDRRFAARNIDVEDEDSEEEEEMYDDDEEEEDETETPAHRTPKTHVVHAQDEIPDWAKHVVIKTPPKISLLRTSKSKPTSGDIKSNEAVIRNTLAEFNIDVDMGEVRVGPTVTQYSLKPAKGVKISKITALSNDLALALAAHPIRIEAPIPGKSLVGIEVPNEKTAMVSFKELLESKEYAARPHDMMFALGKDVGGKIWVADLPKMPHLLVAGATGSGKTVCVNTIIMSLLFQNTAETLRFIMIDPKRVELTLYNGIPHLLTPVITNSQDTVNALKWTIGEMDRRFELLSKAGNRDINTYNDMHPQTKIPYLVFVIDELADLMATASNEVEAGIIRLAQMARAVGIHLILATQRPSVDVITGLMKANIPGRIAFSVASVTDSRTILDCAGADKLLGRGDMLFSTAALSKPVRIQGAFITEEEMKNVVAYLKGGEKPTYDESIIQKQKNGTASMFGGPADDQDPLYNDAQEAILEASKASASFLQRRLRVGYARAARILDELEEAGIIGPADGAKPREILVTEKQVPSTMGMGQEYNVFDGEESDTVEEEAEDTYEEYGDETLDESEENVKEDDLEEQKEEEEEEKPARGGNKMFY</sequence>
<dbReference type="EMBL" id="PFBY01000036">
    <property type="protein sequence ID" value="PIR76231.1"/>
    <property type="molecule type" value="Genomic_DNA"/>
</dbReference>
<feature type="transmembrane region" description="Helical" evidence="16">
    <location>
        <begin position="90"/>
        <end position="108"/>
    </location>
</feature>
<dbReference type="SUPFAM" id="SSF52540">
    <property type="entry name" value="P-loop containing nucleoside triphosphate hydrolases"/>
    <property type="match status" value="1"/>
</dbReference>
<dbReference type="Pfam" id="PF17854">
    <property type="entry name" value="FtsK_alpha"/>
    <property type="match status" value="1"/>
</dbReference>
<feature type="transmembrane region" description="Helical" evidence="16">
    <location>
        <begin position="114"/>
        <end position="131"/>
    </location>
</feature>
<dbReference type="CDD" id="cd01127">
    <property type="entry name" value="TrwB_TraG_TraD_VirD4"/>
    <property type="match status" value="1"/>
</dbReference>
<keyword evidence="12" id="KW-0131">Cell cycle</keyword>
<feature type="compositionally biased region" description="Acidic residues" evidence="15">
    <location>
        <begin position="223"/>
        <end position="246"/>
    </location>
</feature>
<evidence type="ECO:0000256" key="7">
    <source>
        <dbReference type="ARBA" id="ARBA00022829"/>
    </source>
</evidence>
<feature type="compositionally biased region" description="Acidic residues" evidence="15">
    <location>
        <begin position="750"/>
        <end position="795"/>
    </location>
</feature>
<evidence type="ECO:0000256" key="10">
    <source>
        <dbReference type="ARBA" id="ARBA00023125"/>
    </source>
</evidence>
<dbReference type="GO" id="GO:0007059">
    <property type="term" value="P:chromosome segregation"/>
    <property type="evidence" value="ECO:0007669"/>
    <property type="project" value="UniProtKB-KW"/>
</dbReference>
<dbReference type="InterPro" id="IPR018541">
    <property type="entry name" value="Ftsk_gamma"/>
</dbReference>
<keyword evidence="10" id="KW-0238">DNA-binding</keyword>
<dbReference type="InterPro" id="IPR036388">
    <property type="entry name" value="WH-like_DNA-bd_sf"/>
</dbReference>
<dbReference type="Pfam" id="PF09397">
    <property type="entry name" value="FtsK_gamma"/>
    <property type="match status" value="1"/>
</dbReference>
<evidence type="ECO:0000256" key="6">
    <source>
        <dbReference type="ARBA" id="ARBA00022741"/>
    </source>
</evidence>
<feature type="compositionally biased region" description="Acidic residues" evidence="15">
    <location>
        <begin position="192"/>
        <end position="208"/>
    </location>
</feature>
<feature type="transmembrane region" description="Helical" evidence="16">
    <location>
        <begin position="21"/>
        <end position="41"/>
    </location>
</feature>
<comment type="subcellular location">
    <subcellularLocation>
        <location evidence="1">Cell membrane</location>
        <topology evidence="1">Multi-pass membrane protein</topology>
    </subcellularLocation>
</comment>
<keyword evidence="3" id="KW-1003">Cell membrane</keyword>
<evidence type="ECO:0000256" key="11">
    <source>
        <dbReference type="ARBA" id="ARBA00023136"/>
    </source>
</evidence>
<dbReference type="InterPro" id="IPR002543">
    <property type="entry name" value="FtsK_dom"/>
</dbReference>
<dbReference type="SMART" id="SM00843">
    <property type="entry name" value="Ftsk_gamma"/>
    <property type="match status" value="1"/>
</dbReference>
<dbReference type="PANTHER" id="PTHR22683:SF41">
    <property type="entry name" value="DNA TRANSLOCASE FTSK"/>
    <property type="match status" value="1"/>
</dbReference>
<proteinExistence type="inferred from homology"/>
<dbReference type="Pfam" id="PF01580">
    <property type="entry name" value="FtsK_SpoIIIE"/>
    <property type="match status" value="1"/>
</dbReference>
<dbReference type="AlphaFoldDB" id="A0A2H0TVR0"/>
<dbReference type="SMART" id="SM00382">
    <property type="entry name" value="AAA"/>
    <property type="match status" value="1"/>
</dbReference>
<dbReference type="InterPro" id="IPR041027">
    <property type="entry name" value="FtsK_alpha"/>
</dbReference>
<dbReference type="Gene3D" id="3.40.50.300">
    <property type="entry name" value="P-loop containing nucleotide triphosphate hydrolases"/>
    <property type="match status" value="1"/>
</dbReference>
<dbReference type="InterPro" id="IPR050206">
    <property type="entry name" value="FtsK/SpoIIIE/SftA"/>
</dbReference>
<keyword evidence="7" id="KW-0159">Chromosome partition</keyword>
<gene>
    <name evidence="18" type="ORF">COU32_03095</name>
</gene>
<evidence type="ECO:0000256" key="3">
    <source>
        <dbReference type="ARBA" id="ARBA00022475"/>
    </source>
</evidence>
<dbReference type="InterPro" id="IPR003593">
    <property type="entry name" value="AAA+_ATPase"/>
</dbReference>
<evidence type="ECO:0000313" key="19">
    <source>
        <dbReference type="Proteomes" id="UP000231530"/>
    </source>
</evidence>
<dbReference type="Proteomes" id="UP000231530">
    <property type="component" value="Unassembled WGS sequence"/>
</dbReference>
<dbReference type="InterPro" id="IPR027417">
    <property type="entry name" value="P-loop_NTPase"/>
</dbReference>
<organism evidence="18 19">
    <name type="scientific">Candidatus Magasanikbacteria bacterium CG10_big_fil_rev_8_21_14_0_10_42_10</name>
    <dbReference type="NCBI Taxonomy" id="1974649"/>
    <lineage>
        <taxon>Bacteria</taxon>
        <taxon>Candidatus Magasanikiibacteriota</taxon>
    </lineage>
</organism>
<evidence type="ECO:0000256" key="4">
    <source>
        <dbReference type="ARBA" id="ARBA00022618"/>
    </source>
</evidence>
<dbReference type="InterPro" id="IPR025199">
    <property type="entry name" value="FtsK_4TM"/>
</dbReference>
<protein>
    <submittedName>
        <fullName evidence="18">Cell division protein FtsK</fullName>
    </submittedName>
</protein>
<evidence type="ECO:0000259" key="17">
    <source>
        <dbReference type="PROSITE" id="PS50901"/>
    </source>
</evidence>
<dbReference type="Gene3D" id="3.30.980.40">
    <property type="match status" value="1"/>
</dbReference>
<feature type="domain" description="FtsK" evidence="17">
    <location>
        <begin position="406"/>
        <end position="594"/>
    </location>
</feature>
<keyword evidence="8 14" id="KW-0067">ATP-binding</keyword>
<evidence type="ECO:0000256" key="14">
    <source>
        <dbReference type="PROSITE-ProRule" id="PRU00289"/>
    </source>
</evidence>
<keyword evidence="6 14" id="KW-0547">Nucleotide-binding</keyword>
<evidence type="ECO:0000256" key="5">
    <source>
        <dbReference type="ARBA" id="ARBA00022692"/>
    </source>
</evidence>
<dbReference type="PROSITE" id="PS50901">
    <property type="entry name" value="FTSK"/>
    <property type="match status" value="1"/>
</dbReference>
<dbReference type="SUPFAM" id="SSF46785">
    <property type="entry name" value="Winged helix' DNA-binding domain"/>
    <property type="match status" value="1"/>
</dbReference>
<evidence type="ECO:0000313" key="18">
    <source>
        <dbReference type="EMBL" id="PIR76231.1"/>
    </source>
</evidence>
<name>A0A2H0TVR0_9BACT</name>
<comment type="similarity">
    <text evidence="2">Belongs to the FtsK/SpoIIIE/SftA family.</text>
</comment>
<evidence type="ECO:0000256" key="13">
    <source>
        <dbReference type="ARBA" id="ARBA00025923"/>
    </source>
</evidence>
<evidence type="ECO:0000256" key="9">
    <source>
        <dbReference type="ARBA" id="ARBA00022989"/>
    </source>
</evidence>
<evidence type="ECO:0000256" key="12">
    <source>
        <dbReference type="ARBA" id="ARBA00023306"/>
    </source>
</evidence>
<dbReference type="GO" id="GO:0051301">
    <property type="term" value="P:cell division"/>
    <property type="evidence" value="ECO:0007669"/>
    <property type="project" value="UniProtKB-KW"/>
</dbReference>
<dbReference type="GO" id="GO:0005886">
    <property type="term" value="C:plasma membrane"/>
    <property type="evidence" value="ECO:0007669"/>
    <property type="project" value="UniProtKB-SubCell"/>
</dbReference>
<dbReference type="Gene3D" id="1.10.10.10">
    <property type="entry name" value="Winged helix-like DNA-binding domain superfamily/Winged helix DNA-binding domain"/>
    <property type="match status" value="1"/>
</dbReference>
<accession>A0A2H0TVR0</accession>
<evidence type="ECO:0000256" key="16">
    <source>
        <dbReference type="SAM" id="Phobius"/>
    </source>
</evidence>
<feature type="binding site" evidence="14">
    <location>
        <begin position="424"/>
        <end position="431"/>
    </location>
    <ligand>
        <name>ATP</name>
        <dbReference type="ChEBI" id="CHEBI:30616"/>
    </ligand>
</feature>
<comment type="caution">
    <text evidence="18">The sequence shown here is derived from an EMBL/GenBank/DDBJ whole genome shotgun (WGS) entry which is preliminary data.</text>
</comment>
<dbReference type="Pfam" id="PF13491">
    <property type="entry name" value="FtsK_4TM"/>
    <property type="match status" value="1"/>
</dbReference>
<feature type="region of interest" description="Disordered" evidence="15">
    <location>
        <begin position="750"/>
        <end position="806"/>
    </location>
</feature>
<evidence type="ECO:0000256" key="2">
    <source>
        <dbReference type="ARBA" id="ARBA00006474"/>
    </source>
</evidence>
<dbReference type="GO" id="GO:0005524">
    <property type="term" value="F:ATP binding"/>
    <property type="evidence" value="ECO:0007669"/>
    <property type="project" value="UniProtKB-UniRule"/>
</dbReference>
<keyword evidence="9 16" id="KW-1133">Transmembrane helix</keyword>
<feature type="region of interest" description="Disordered" evidence="15">
    <location>
        <begin position="189"/>
        <end position="257"/>
    </location>
</feature>
<keyword evidence="4 18" id="KW-0132">Cell division</keyword>
<feature type="transmembrane region" description="Helical" evidence="16">
    <location>
        <begin position="143"/>
        <end position="166"/>
    </location>
</feature>
<keyword evidence="5 16" id="KW-0812">Transmembrane</keyword>
<evidence type="ECO:0000256" key="15">
    <source>
        <dbReference type="SAM" id="MobiDB-lite"/>
    </source>
</evidence>
<dbReference type="GO" id="GO:0003677">
    <property type="term" value="F:DNA binding"/>
    <property type="evidence" value="ECO:0007669"/>
    <property type="project" value="UniProtKB-KW"/>
</dbReference>
<dbReference type="PANTHER" id="PTHR22683">
    <property type="entry name" value="SPORULATION PROTEIN RELATED"/>
    <property type="match status" value="1"/>
</dbReference>
<evidence type="ECO:0000256" key="8">
    <source>
        <dbReference type="ARBA" id="ARBA00022840"/>
    </source>
</evidence>
<comment type="subunit">
    <text evidence="13">Homohexamer. Forms a ring that surrounds DNA.</text>
</comment>
<reference evidence="19" key="1">
    <citation type="submission" date="2017-09" db="EMBL/GenBank/DDBJ databases">
        <title>Depth-based differentiation of microbial function through sediment-hosted aquifers and enrichment of novel symbionts in the deep terrestrial subsurface.</title>
        <authorList>
            <person name="Probst A.J."/>
            <person name="Ladd B."/>
            <person name="Jarett J.K."/>
            <person name="Geller-Mcgrath D.E."/>
            <person name="Sieber C.M.K."/>
            <person name="Emerson J.B."/>
            <person name="Anantharaman K."/>
            <person name="Thomas B.C."/>
            <person name="Malmstrom R."/>
            <person name="Stieglmeier M."/>
            <person name="Klingl A."/>
            <person name="Woyke T."/>
            <person name="Ryan C.M."/>
            <person name="Banfield J.F."/>
        </authorList>
    </citation>
    <scope>NUCLEOTIDE SEQUENCE [LARGE SCALE GENOMIC DNA]</scope>
</reference>
<keyword evidence="11 16" id="KW-0472">Membrane</keyword>
<feature type="transmembrane region" description="Helical" evidence="16">
    <location>
        <begin position="53"/>
        <end position="78"/>
    </location>
</feature>